<dbReference type="GO" id="GO:0046872">
    <property type="term" value="F:metal ion binding"/>
    <property type="evidence" value="ECO:0007669"/>
    <property type="project" value="UniProtKB-KW"/>
</dbReference>
<protein>
    <recommendedName>
        <fullName evidence="2">Cupin type-2 domain-containing protein</fullName>
    </recommendedName>
</protein>
<proteinExistence type="predicted"/>
<evidence type="ECO:0000259" key="2">
    <source>
        <dbReference type="Pfam" id="PF07883"/>
    </source>
</evidence>
<reference evidence="3 4" key="1">
    <citation type="submission" date="2019-05" db="EMBL/GenBank/DDBJ databases">
        <authorList>
            <consortium name="Science for Life Laboratories"/>
        </authorList>
    </citation>
    <scope>NUCLEOTIDE SEQUENCE [LARGE SCALE GENOMIC DNA]</scope>
    <source>
        <strain evidence="3">Soil9</strain>
    </source>
</reference>
<keyword evidence="3" id="KW-0966">Cell projection</keyword>
<dbReference type="PANTHER" id="PTHR35848">
    <property type="entry name" value="OXALATE-BINDING PROTEIN"/>
    <property type="match status" value="1"/>
</dbReference>
<evidence type="ECO:0000313" key="4">
    <source>
        <dbReference type="Proteomes" id="UP000464178"/>
    </source>
</evidence>
<dbReference type="PANTHER" id="PTHR35848:SF6">
    <property type="entry name" value="CUPIN TYPE-2 DOMAIN-CONTAINING PROTEIN"/>
    <property type="match status" value="1"/>
</dbReference>
<name>A0A6P2DCG7_9BACT</name>
<keyword evidence="4" id="KW-1185">Reference proteome</keyword>
<keyword evidence="3" id="KW-0282">Flagellum</keyword>
<accession>A0A6P2DCG7</accession>
<dbReference type="InterPro" id="IPR011051">
    <property type="entry name" value="RmlC_Cupin_sf"/>
</dbReference>
<evidence type="ECO:0000313" key="3">
    <source>
        <dbReference type="EMBL" id="VTR98398.1"/>
    </source>
</evidence>
<dbReference type="InterPro" id="IPR014710">
    <property type="entry name" value="RmlC-like_jellyroll"/>
</dbReference>
<dbReference type="Gene3D" id="2.60.120.10">
    <property type="entry name" value="Jelly Rolls"/>
    <property type="match status" value="1"/>
</dbReference>
<dbReference type="EMBL" id="LR593886">
    <property type="protein sequence ID" value="VTR98398.1"/>
    <property type="molecule type" value="Genomic_DNA"/>
</dbReference>
<organism evidence="3 4">
    <name type="scientific">Gemmata massiliana</name>
    <dbReference type="NCBI Taxonomy" id="1210884"/>
    <lineage>
        <taxon>Bacteria</taxon>
        <taxon>Pseudomonadati</taxon>
        <taxon>Planctomycetota</taxon>
        <taxon>Planctomycetia</taxon>
        <taxon>Gemmatales</taxon>
        <taxon>Gemmataceae</taxon>
        <taxon>Gemmata</taxon>
    </lineage>
</organism>
<dbReference type="AlphaFoldDB" id="A0A6P2DCG7"/>
<dbReference type="KEGG" id="gms:SOIL9_02880"/>
<dbReference type="InterPro" id="IPR051610">
    <property type="entry name" value="GPI/OXD"/>
</dbReference>
<keyword evidence="1" id="KW-0479">Metal-binding</keyword>
<feature type="domain" description="Cupin type-2" evidence="2">
    <location>
        <begin position="79"/>
        <end position="137"/>
    </location>
</feature>
<keyword evidence="3" id="KW-0969">Cilium</keyword>
<evidence type="ECO:0000256" key="1">
    <source>
        <dbReference type="ARBA" id="ARBA00022723"/>
    </source>
</evidence>
<gene>
    <name evidence="3" type="ORF">SOIL9_02880</name>
</gene>
<dbReference type="Pfam" id="PF07883">
    <property type="entry name" value="Cupin_2"/>
    <property type="match status" value="1"/>
</dbReference>
<dbReference type="Proteomes" id="UP000464178">
    <property type="component" value="Chromosome"/>
</dbReference>
<dbReference type="InterPro" id="IPR013096">
    <property type="entry name" value="Cupin_2"/>
</dbReference>
<dbReference type="CDD" id="cd06985">
    <property type="entry name" value="cupin_BF4112"/>
    <property type="match status" value="1"/>
</dbReference>
<dbReference type="SUPFAM" id="SSF51182">
    <property type="entry name" value="RmlC-like cupins"/>
    <property type="match status" value="1"/>
</dbReference>
<sequence>MSATTATDMPRIGEPDEILQGANYSAVQLGASGDWNRYAVRHPSLPTTIHGKVFLKGLLGLTGTEISCGVLPNRGAMPFLHAHRENEEVYVFVSGRGQMLVDGEVFDVSEGSVVRVAPAGVRSWRSTSDEPLVYLVIQAKEGSLRQWTLTDGVGVAGAPVWPEN</sequence>
<dbReference type="RefSeq" id="WP_162671582.1">
    <property type="nucleotide sequence ID" value="NZ_LR593886.1"/>
</dbReference>